<dbReference type="RefSeq" id="WP_157325489.1">
    <property type="nucleotide sequence ID" value="NZ_WSEM01000034.1"/>
</dbReference>
<dbReference type="InterPro" id="IPR000847">
    <property type="entry name" value="LysR_HTH_N"/>
</dbReference>
<evidence type="ECO:0000313" key="7">
    <source>
        <dbReference type="Proteomes" id="UP000467637"/>
    </source>
</evidence>
<dbReference type="PRINTS" id="PR00039">
    <property type="entry name" value="HTHLYSR"/>
</dbReference>
<evidence type="ECO:0000256" key="4">
    <source>
        <dbReference type="ARBA" id="ARBA00023163"/>
    </source>
</evidence>
<keyword evidence="7" id="KW-1185">Reference proteome</keyword>
<dbReference type="EMBL" id="WSEM01000034">
    <property type="protein sequence ID" value="MVQ39414.1"/>
    <property type="molecule type" value="Genomic_DNA"/>
</dbReference>
<keyword evidence="2" id="KW-0805">Transcription regulation</keyword>
<feature type="domain" description="HTH lysR-type" evidence="5">
    <location>
        <begin position="1"/>
        <end position="58"/>
    </location>
</feature>
<keyword evidence="4" id="KW-0804">Transcription</keyword>
<evidence type="ECO:0000313" key="6">
    <source>
        <dbReference type="EMBL" id="MVQ39414.1"/>
    </source>
</evidence>
<dbReference type="InterPro" id="IPR036390">
    <property type="entry name" value="WH_DNA-bd_sf"/>
</dbReference>
<dbReference type="InterPro" id="IPR005119">
    <property type="entry name" value="LysR_subst-bd"/>
</dbReference>
<dbReference type="SUPFAM" id="SSF53850">
    <property type="entry name" value="Periplasmic binding protein-like II"/>
    <property type="match status" value="1"/>
</dbReference>
<evidence type="ECO:0000256" key="2">
    <source>
        <dbReference type="ARBA" id="ARBA00023015"/>
    </source>
</evidence>
<dbReference type="Pfam" id="PF00126">
    <property type="entry name" value="HTH_1"/>
    <property type="match status" value="1"/>
</dbReference>
<dbReference type="Gene3D" id="1.10.10.10">
    <property type="entry name" value="Winged helix-like DNA-binding domain superfamily/Winged helix DNA-binding domain"/>
    <property type="match status" value="1"/>
</dbReference>
<dbReference type="PANTHER" id="PTHR30126">
    <property type="entry name" value="HTH-TYPE TRANSCRIPTIONAL REGULATOR"/>
    <property type="match status" value="1"/>
</dbReference>
<dbReference type="InterPro" id="IPR036388">
    <property type="entry name" value="WH-like_DNA-bd_sf"/>
</dbReference>
<gene>
    <name evidence="6" type="ORF">GON05_32965</name>
</gene>
<keyword evidence="3" id="KW-0238">DNA-binding</keyword>
<dbReference type="SUPFAM" id="SSF46785">
    <property type="entry name" value="Winged helix' DNA-binding domain"/>
    <property type="match status" value="1"/>
</dbReference>
<sequence>MEIEKLEAFLSVCQTLNFTKASKHLHVSQSAITARIKALESTLDTRLFFRDKRTVRLTEAGITFLPFAERMFRLFNESKLSMSQQFDHHIVLGGHGAGWQHYFFNQIVAFRKSHPKVAIKINSYLDDYKNVTQLLDGTIHIALRHDPPNHPKVSNIFLFEDEVILVSAEKGLVVSQTDFFTDKYCHVGNRFPDWFPKVFGHGLTPALELDDSTIITNMLLQGGLFGFLTKSLASPFIKEEKLFIVQSDFQIDIPNIQVFASFLTEKKSHINVRLGLNMLGVKLKNED</sequence>
<evidence type="ECO:0000259" key="5">
    <source>
        <dbReference type="PROSITE" id="PS50931"/>
    </source>
</evidence>
<organism evidence="6 7">
    <name type="scientific">Paenibacillus anseongense</name>
    <dbReference type="NCBI Taxonomy" id="2682845"/>
    <lineage>
        <taxon>Bacteria</taxon>
        <taxon>Bacillati</taxon>
        <taxon>Bacillota</taxon>
        <taxon>Bacilli</taxon>
        <taxon>Bacillales</taxon>
        <taxon>Paenibacillaceae</taxon>
        <taxon>Paenibacillus</taxon>
    </lineage>
</organism>
<protein>
    <submittedName>
        <fullName evidence="6">LysR family transcriptional regulator</fullName>
    </submittedName>
</protein>
<dbReference type="PROSITE" id="PS50931">
    <property type="entry name" value="HTH_LYSR"/>
    <property type="match status" value="1"/>
</dbReference>
<accession>A0ABW9UGX5</accession>
<dbReference type="PANTHER" id="PTHR30126:SF40">
    <property type="entry name" value="HTH-TYPE TRANSCRIPTIONAL REGULATOR GLTR"/>
    <property type="match status" value="1"/>
</dbReference>
<dbReference type="Proteomes" id="UP000467637">
    <property type="component" value="Unassembled WGS sequence"/>
</dbReference>
<dbReference type="Pfam" id="PF03466">
    <property type="entry name" value="LysR_substrate"/>
    <property type="match status" value="1"/>
</dbReference>
<comment type="similarity">
    <text evidence="1">Belongs to the LysR transcriptional regulatory family.</text>
</comment>
<reference evidence="6 7" key="1">
    <citation type="submission" date="2019-12" db="EMBL/GenBank/DDBJ databases">
        <authorList>
            <person name="Huq M.A."/>
        </authorList>
    </citation>
    <scope>NUCLEOTIDE SEQUENCE [LARGE SCALE GENOMIC DNA]</scope>
    <source>
        <strain evidence="6 7">MAH-34</strain>
    </source>
</reference>
<proteinExistence type="inferred from homology"/>
<dbReference type="Gene3D" id="3.40.190.10">
    <property type="entry name" value="Periplasmic binding protein-like II"/>
    <property type="match status" value="2"/>
</dbReference>
<evidence type="ECO:0000256" key="1">
    <source>
        <dbReference type="ARBA" id="ARBA00009437"/>
    </source>
</evidence>
<name>A0ABW9UGX5_9BACL</name>
<comment type="caution">
    <text evidence="6">The sequence shown here is derived from an EMBL/GenBank/DDBJ whole genome shotgun (WGS) entry which is preliminary data.</text>
</comment>
<evidence type="ECO:0000256" key="3">
    <source>
        <dbReference type="ARBA" id="ARBA00023125"/>
    </source>
</evidence>